<keyword evidence="8" id="KW-1185">Reference proteome</keyword>
<evidence type="ECO:0000313" key="7">
    <source>
        <dbReference type="EMBL" id="WNC68308.1"/>
    </source>
</evidence>
<keyword evidence="3 6" id="KW-0812">Transmembrane</keyword>
<evidence type="ECO:0000256" key="4">
    <source>
        <dbReference type="ARBA" id="ARBA00022989"/>
    </source>
</evidence>
<evidence type="ECO:0000256" key="2">
    <source>
        <dbReference type="ARBA" id="ARBA00022475"/>
    </source>
</evidence>
<proteinExistence type="predicted"/>
<name>A0ABY9TJA7_9GAMM</name>
<dbReference type="PANTHER" id="PTHR33931:SF2">
    <property type="entry name" value="HOLIN-LIKE PROTEIN CIDA"/>
    <property type="match status" value="1"/>
</dbReference>
<dbReference type="Proteomes" id="UP001248581">
    <property type="component" value="Chromosome"/>
</dbReference>
<evidence type="ECO:0000256" key="5">
    <source>
        <dbReference type="ARBA" id="ARBA00023136"/>
    </source>
</evidence>
<dbReference type="PANTHER" id="PTHR33931">
    <property type="entry name" value="HOLIN-LIKE PROTEIN CIDA-RELATED"/>
    <property type="match status" value="1"/>
</dbReference>
<feature type="transmembrane region" description="Helical" evidence="6">
    <location>
        <begin position="90"/>
        <end position="110"/>
    </location>
</feature>
<gene>
    <name evidence="7" type="ORF">RI845_17535</name>
</gene>
<sequence>MDFIIGFTLLLIFQLLGEALVILLDLPVSGPVVGIVLLLTALIIKGSVGKPLNTASTTLLGHLSIMFVPVSVGLMAHYELLVNEWLPITATLILSTIIMLASTALLMSFASKFLVKETKHDI</sequence>
<dbReference type="EMBL" id="CP134146">
    <property type="protein sequence ID" value="WNC68308.1"/>
    <property type="molecule type" value="Genomic_DNA"/>
</dbReference>
<evidence type="ECO:0000256" key="6">
    <source>
        <dbReference type="SAM" id="Phobius"/>
    </source>
</evidence>
<dbReference type="RefSeq" id="WP_348387464.1">
    <property type="nucleotide sequence ID" value="NZ_CP134146.1"/>
</dbReference>
<feature type="transmembrane region" description="Helical" evidence="6">
    <location>
        <begin position="29"/>
        <end position="48"/>
    </location>
</feature>
<evidence type="ECO:0000256" key="3">
    <source>
        <dbReference type="ARBA" id="ARBA00022692"/>
    </source>
</evidence>
<keyword evidence="2" id="KW-1003">Cell membrane</keyword>
<dbReference type="InterPro" id="IPR005538">
    <property type="entry name" value="LrgA/CidA"/>
</dbReference>
<evidence type="ECO:0000313" key="8">
    <source>
        <dbReference type="Proteomes" id="UP001248581"/>
    </source>
</evidence>
<reference evidence="8" key="1">
    <citation type="submission" date="2023-09" db="EMBL/GenBank/DDBJ databases">
        <authorList>
            <person name="Li S."/>
            <person name="Li X."/>
            <person name="Zhang C."/>
            <person name="Zhao Z."/>
        </authorList>
    </citation>
    <scope>NUCLEOTIDE SEQUENCE [LARGE SCALE GENOMIC DNA]</scope>
    <source>
        <strain evidence="8">SQ345</strain>
    </source>
</reference>
<keyword evidence="5 6" id="KW-0472">Membrane</keyword>
<dbReference type="Pfam" id="PF03788">
    <property type="entry name" value="LrgA"/>
    <property type="match status" value="1"/>
</dbReference>
<accession>A0ABY9TJA7</accession>
<keyword evidence="4 6" id="KW-1133">Transmembrane helix</keyword>
<comment type="subcellular location">
    <subcellularLocation>
        <location evidence="1">Cell membrane</location>
        <topology evidence="1">Multi-pass membrane protein</topology>
    </subcellularLocation>
</comment>
<organism evidence="7 8">
    <name type="scientific">Thalassotalea nanhaiensis</name>
    <dbReference type="NCBI Taxonomy" id="3065648"/>
    <lineage>
        <taxon>Bacteria</taxon>
        <taxon>Pseudomonadati</taxon>
        <taxon>Pseudomonadota</taxon>
        <taxon>Gammaproteobacteria</taxon>
        <taxon>Alteromonadales</taxon>
        <taxon>Colwelliaceae</taxon>
        <taxon>Thalassotalea</taxon>
    </lineage>
</organism>
<feature type="transmembrane region" description="Helical" evidence="6">
    <location>
        <begin position="60"/>
        <end position="78"/>
    </location>
</feature>
<protein>
    <submittedName>
        <fullName evidence="7">CidA/LrgA family protein</fullName>
    </submittedName>
</protein>
<evidence type="ECO:0000256" key="1">
    <source>
        <dbReference type="ARBA" id="ARBA00004651"/>
    </source>
</evidence>